<protein>
    <submittedName>
        <fullName evidence="3">Uncharacterized protein</fullName>
    </submittedName>
</protein>
<feature type="chain" id="PRO_5032365256" evidence="2">
    <location>
        <begin position="17"/>
        <end position="1028"/>
    </location>
</feature>
<accession>A0A835SHM1</accession>
<dbReference type="AlphaFoldDB" id="A0A835SHM1"/>
<gene>
    <name evidence="3" type="ORF">HYH02_015092</name>
</gene>
<keyword evidence="1" id="KW-1133">Transmembrane helix</keyword>
<feature type="transmembrane region" description="Helical" evidence="1">
    <location>
        <begin position="693"/>
        <end position="721"/>
    </location>
</feature>
<organism evidence="3 4">
    <name type="scientific">Chlamydomonas schloesseri</name>
    <dbReference type="NCBI Taxonomy" id="2026947"/>
    <lineage>
        <taxon>Eukaryota</taxon>
        <taxon>Viridiplantae</taxon>
        <taxon>Chlorophyta</taxon>
        <taxon>core chlorophytes</taxon>
        <taxon>Chlorophyceae</taxon>
        <taxon>CS clade</taxon>
        <taxon>Chlamydomonadales</taxon>
        <taxon>Chlamydomonadaceae</taxon>
        <taxon>Chlamydomonas</taxon>
    </lineage>
</organism>
<evidence type="ECO:0000313" key="4">
    <source>
        <dbReference type="Proteomes" id="UP000613740"/>
    </source>
</evidence>
<keyword evidence="1" id="KW-0472">Membrane</keyword>
<evidence type="ECO:0000256" key="1">
    <source>
        <dbReference type="SAM" id="Phobius"/>
    </source>
</evidence>
<name>A0A835SHM1_9CHLO</name>
<reference evidence="3" key="1">
    <citation type="journal article" date="2020" name="bioRxiv">
        <title>Comparative genomics of Chlamydomonas.</title>
        <authorList>
            <person name="Craig R.J."/>
            <person name="Hasan A.R."/>
            <person name="Ness R.W."/>
            <person name="Keightley P.D."/>
        </authorList>
    </citation>
    <scope>NUCLEOTIDE SEQUENCE</scope>
    <source>
        <strain evidence="3">CCAP 11/173</strain>
    </source>
</reference>
<keyword evidence="1" id="KW-0812">Transmembrane</keyword>
<evidence type="ECO:0000256" key="2">
    <source>
        <dbReference type="SAM" id="SignalP"/>
    </source>
</evidence>
<feature type="transmembrane region" description="Helical" evidence="1">
    <location>
        <begin position="865"/>
        <end position="890"/>
    </location>
</feature>
<keyword evidence="4" id="KW-1185">Reference proteome</keyword>
<keyword evidence="2" id="KW-0732">Signal</keyword>
<feature type="transmembrane region" description="Helical" evidence="1">
    <location>
        <begin position="45"/>
        <end position="64"/>
    </location>
</feature>
<dbReference type="EMBL" id="JAEHOD010000119">
    <property type="protein sequence ID" value="KAG2425042.1"/>
    <property type="molecule type" value="Genomic_DNA"/>
</dbReference>
<dbReference type="Proteomes" id="UP000613740">
    <property type="component" value="Unassembled WGS sequence"/>
</dbReference>
<feature type="signal peptide" evidence="2">
    <location>
        <begin position="1"/>
        <end position="16"/>
    </location>
</feature>
<comment type="caution">
    <text evidence="3">The sequence shown here is derived from an EMBL/GenBank/DDBJ whole genome shotgun (WGS) entry which is preliminary data.</text>
</comment>
<dbReference type="OrthoDB" id="548244at2759"/>
<feature type="transmembrane region" description="Helical" evidence="1">
    <location>
        <begin position="664"/>
        <end position="686"/>
    </location>
</feature>
<evidence type="ECO:0000313" key="3">
    <source>
        <dbReference type="EMBL" id="KAG2425042.1"/>
    </source>
</evidence>
<proteinExistence type="predicted"/>
<sequence>MVIIMVLWRLVQWCAGCGGCRRTCSVGAETPDWLGDRKHAWAKGWIWLLIGGVLAMVVWGMLALDAQLIDAFWRAVRRILQTGDNITSQMVDVQLALNTTVPTLVNNVSYALSASINSANISGLVASSLAYAKISQAPSSALAANSSALKSRVAQVVNATATLAAQLAVNASSSSSSGRHLLATTSTAAGDYASLGALLAALTAGLPALAAANTTTADMAARLRTLQAAATDVSAQLSSGSAPSSDSLAALQAALSGGSGAGGVGAPVGGGWSGQLGALLEGAKAYEAARGGGGAVFNVSKGLAEDVMKGAQGLLTGSALVQSLQSRLEEFRARVCAAPRSDIRALFLNFQEVVNNTVGASTWTITYKGTRTPFLELVRSLDGDVELFFKRAACGGSRSSGSSGRHHHHRRQLLAGDDWSLDSFLASIANGTATAASLNATAAAFAAAADAAKQAAAAAPSSASASTTVSASLSPALAAASGPLATLSATLNAYISGGATAAQLQATLDAATAPLANATSVFGSGSGGVDASGALQAAANNLLSAATSLSAASSGLSGTLASASAGLGQLAAQAGAVGGATAAYADLVAGLPPADATAAQLTQVQNSVLDSVSVASTTVNTTSLSASDAVGDATNAINTEVLERGYNFTDDYEPDTQHLSNVVYGVWMGVYGLAALSLLVLAVAVWRNWPAGLLMAGTVLLALILVSQALCAATAAGLALLDDACANVEEVALRQTVRERDTKVGLVLSYYFYNTPSMEDLGALGDKTAPVKTLIEAAFNVSIAEVMDQARTVNTTLLQDLQAQYNLTGATLGAVNAAMEAVFDAQDGLLANITNILSTLHYDNINPLYVSAKDLFCCDAGTFAFNQWCAMTAASAITFAALIAASYLLARMDMIGARAGCCSCCTCACYRPANKRKQREQEAEDLAAKAALQQKAQKYGAPPEAVTTGLMAAVASGRHMTGASVTPAPGAGAGAGGDAALPTGFMTAAGGAAAFAALAEAPAGGSGGGGVVAGYPYQPAPYTAPMGK</sequence>